<dbReference type="GO" id="GO:0004888">
    <property type="term" value="F:transmembrane signaling receptor activity"/>
    <property type="evidence" value="ECO:0007669"/>
    <property type="project" value="InterPro"/>
</dbReference>
<dbReference type="InterPro" id="IPR038829">
    <property type="entry name" value="Leukosialin"/>
</dbReference>
<dbReference type="HOGENOM" id="CLU_038831_0_1_1"/>
<sequence>MLGWGGWSRGHFLSPWGPSAQSCSCFRRSWSWPGPSLVPSLSELLARRQCPLLPVPAAMRVSLFLLLLGGFWTQEVIPEPQDITATSKEPVLGGSSVSPASTFFEAQNLDLATPSPVTTKVPEEGNSTGHQVSSPSSDLRTTKEGSFPEASTAATSDLHVSDPTTSWKVSTQESTSLEINATGNPAETPRNSLALHVVTDGTVTPGSLETSDGAGGPPVTMATSSLETFDVTGGPPVTMATGSLETFDVTGGPPVTIATGTLETFDVTNGPPVTMATGSPRIPKETHSSPISTVEILAATTSASLKDTRSTQLPGQGTKGTLLVAVLVALLVVLVLVALLLLWRQRQKRRTGALTLSGGGKRNGVVDAWAGPAPAPDEEALTVGPTGGSGGEKSLGASVGAGGGRQPTLTTFFDRRKSQQGCLELGELKAGSGPRLQGEEEPLVGRNDDEAAEGPGAGGAAAPQGL</sequence>
<organism evidence="3">
    <name type="scientific">Mustela putorius furo</name>
    <name type="common">European domestic ferret</name>
    <name type="synonym">Mustela furo</name>
    <dbReference type="NCBI Taxonomy" id="9669"/>
    <lineage>
        <taxon>Eukaryota</taxon>
        <taxon>Metazoa</taxon>
        <taxon>Chordata</taxon>
        <taxon>Craniata</taxon>
        <taxon>Vertebrata</taxon>
        <taxon>Euteleostomi</taxon>
        <taxon>Mammalia</taxon>
        <taxon>Eutheria</taxon>
        <taxon>Laurasiatheria</taxon>
        <taxon>Carnivora</taxon>
        <taxon>Caniformia</taxon>
        <taxon>Musteloidea</taxon>
        <taxon>Mustelidae</taxon>
        <taxon>Mustelinae</taxon>
        <taxon>Mustela</taxon>
    </lineage>
</organism>
<dbReference type="PANTHER" id="PTHR35265:SF1">
    <property type="entry name" value="LEUKOSIALIN"/>
    <property type="match status" value="1"/>
</dbReference>
<keyword evidence="2" id="KW-1133">Transmembrane helix</keyword>
<evidence type="ECO:0000313" key="3">
    <source>
        <dbReference type="Ensembl" id="ENSMPUP00000012338.1"/>
    </source>
</evidence>
<dbReference type="OMA" id="FKMSSMP"/>
<evidence type="ECO:0000256" key="1">
    <source>
        <dbReference type="SAM" id="MobiDB-lite"/>
    </source>
</evidence>
<dbReference type="eggNOG" id="ENOG502SBHY">
    <property type="taxonomic scope" value="Eukaryota"/>
</dbReference>
<dbReference type="GO" id="GO:0050863">
    <property type="term" value="P:regulation of T cell activation"/>
    <property type="evidence" value="ECO:0007669"/>
    <property type="project" value="InterPro"/>
</dbReference>
<dbReference type="AlphaFoldDB" id="M3YLY1"/>
<dbReference type="STRING" id="9669.ENSMPUP00000012338"/>
<dbReference type="GO" id="GO:0007166">
    <property type="term" value="P:cell surface receptor signaling pathway"/>
    <property type="evidence" value="ECO:0007669"/>
    <property type="project" value="TreeGrafter"/>
</dbReference>
<dbReference type="GO" id="GO:0042742">
    <property type="term" value="P:defense response to bacterium"/>
    <property type="evidence" value="ECO:0007669"/>
    <property type="project" value="TreeGrafter"/>
</dbReference>
<feature type="compositionally biased region" description="Polar residues" evidence="1">
    <location>
        <begin position="162"/>
        <end position="173"/>
    </location>
</feature>
<feature type="region of interest" description="Disordered" evidence="1">
    <location>
        <begin position="113"/>
        <end position="173"/>
    </location>
</feature>
<keyword evidence="2" id="KW-0472">Membrane</keyword>
<dbReference type="GeneTree" id="ENSGT00390000017626"/>
<keyword evidence="2" id="KW-0812">Transmembrane</keyword>
<dbReference type="GO" id="GO:0050776">
    <property type="term" value="P:regulation of immune response"/>
    <property type="evidence" value="ECO:0007669"/>
    <property type="project" value="TreeGrafter"/>
</dbReference>
<feature type="transmembrane region" description="Helical" evidence="2">
    <location>
        <begin position="322"/>
        <end position="343"/>
    </location>
</feature>
<dbReference type="EMBL" id="AEYP01082260">
    <property type="status" value="NOT_ANNOTATED_CDS"/>
    <property type="molecule type" value="Genomic_DNA"/>
</dbReference>
<dbReference type="InParanoid" id="M3YLY1"/>
<dbReference type="GO" id="GO:0031072">
    <property type="term" value="F:heat shock protein binding"/>
    <property type="evidence" value="ECO:0007669"/>
    <property type="project" value="TreeGrafter"/>
</dbReference>
<name>M3YLY1_MUSPF</name>
<evidence type="ECO:0000256" key="2">
    <source>
        <dbReference type="SAM" id="Phobius"/>
    </source>
</evidence>
<accession>M3YLY1</accession>
<proteinExistence type="predicted"/>
<feature type="region of interest" description="Disordered" evidence="1">
    <location>
        <begin position="426"/>
        <end position="466"/>
    </location>
</feature>
<reference evidence="3" key="1">
    <citation type="submission" date="2024-06" db="UniProtKB">
        <authorList>
            <consortium name="Ensembl"/>
        </authorList>
    </citation>
    <scope>IDENTIFICATION</scope>
</reference>
<feature type="compositionally biased region" description="Polar residues" evidence="1">
    <location>
        <begin position="125"/>
        <end position="139"/>
    </location>
</feature>
<evidence type="ECO:0008006" key="4">
    <source>
        <dbReference type="Google" id="ProtNLM"/>
    </source>
</evidence>
<feature type="region of interest" description="Disordered" evidence="1">
    <location>
        <begin position="354"/>
        <end position="409"/>
    </location>
</feature>
<dbReference type="Ensembl" id="ENSMPUT00000012539.1">
    <property type="protein sequence ID" value="ENSMPUP00000012338.1"/>
    <property type="gene ID" value="ENSMPUG00000012432.1"/>
</dbReference>
<dbReference type="GO" id="GO:2000404">
    <property type="term" value="P:regulation of T cell migration"/>
    <property type="evidence" value="ECO:0007669"/>
    <property type="project" value="InterPro"/>
</dbReference>
<dbReference type="EMBL" id="AEYP01082259">
    <property type="status" value="NOT_ANNOTATED_CDS"/>
    <property type="molecule type" value="Genomic_DNA"/>
</dbReference>
<feature type="compositionally biased region" description="Gly residues" evidence="1">
    <location>
        <begin position="385"/>
        <end position="405"/>
    </location>
</feature>
<dbReference type="GO" id="GO:0009897">
    <property type="term" value="C:external side of plasma membrane"/>
    <property type="evidence" value="ECO:0007669"/>
    <property type="project" value="TreeGrafter"/>
</dbReference>
<protein>
    <recommendedName>
        <fullName evidence="4">Sialophorin</fullName>
    </recommendedName>
</protein>
<dbReference type="PANTHER" id="PTHR35265">
    <property type="entry name" value="LEUKOSIALIN"/>
    <property type="match status" value="1"/>
</dbReference>